<dbReference type="InterPro" id="IPR036116">
    <property type="entry name" value="FN3_sf"/>
</dbReference>
<dbReference type="Pfam" id="PF00041">
    <property type="entry name" value="fn3"/>
    <property type="match status" value="1"/>
</dbReference>
<dbReference type="RefSeq" id="WP_150149781.1">
    <property type="nucleotide sequence ID" value="NZ_QSND01000002.1"/>
</dbReference>
<dbReference type="CDD" id="cd00063">
    <property type="entry name" value="FN3"/>
    <property type="match status" value="1"/>
</dbReference>
<dbReference type="PROSITE" id="PS50853">
    <property type="entry name" value="FN3"/>
    <property type="match status" value="1"/>
</dbReference>
<evidence type="ECO:0000313" key="4">
    <source>
        <dbReference type="Proteomes" id="UP000324326"/>
    </source>
</evidence>
<dbReference type="InterPro" id="IPR003961">
    <property type="entry name" value="FN3_dom"/>
</dbReference>
<evidence type="ECO:0000259" key="2">
    <source>
        <dbReference type="PROSITE" id="PS50853"/>
    </source>
</evidence>
<proteinExistence type="predicted"/>
<dbReference type="SMART" id="SM00060">
    <property type="entry name" value="FN3"/>
    <property type="match status" value="1"/>
</dbReference>
<protein>
    <submittedName>
        <fullName evidence="3">Fibronectin type III domain-containing protein</fullName>
    </submittedName>
</protein>
<dbReference type="SUPFAM" id="SSF49265">
    <property type="entry name" value="Fibronectin type III"/>
    <property type="match status" value="1"/>
</dbReference>
<organism evidence="3 4">
    <name type="scientific">Bacillus swezeyi</name>
    <dbReference type="NCBI Taxonomy" id="1925020"/>
    <lineage>
        <taxon>Bacteria</taxon>
        <taxon>Bacillati</taxon>
        <taxon>Bacillota</taxon>
        <taxon>Bacilli</taxon>
        <taxon>Bacillales</taxon>
        <taxon>Bacillaceae</taxon>
        <taxon>Bacillus</taxon>
    </lineage>
</organism>
<dbReference type="Gene3D" id="2.60.40.10">
    <property type="entry name" value="Immunoglobulins"/>
    <property type="match status" value="1"/>
</dbReference>
<dbReference type="Proteomes" id="UP000324326">
    <property type="component" value="Unassembled WGS sequence"/>
</dbReference>
<reference evidence="3 4" key="1">
    <citation type="submission" date="2018-08" db="EMBL/GenBank/DDBJ databases">
        <title>Bacillus phenotypic plasticity.</title>
        <authorList>
            <person name="Hurtado E."/>
        </authorList>
    </citation>
    <scope>NUCLEOTIDE SEQUENCE [LARGE SCALE GENOMIC DNA]</scope>
    <source>
        <strain evidence="3 4">427</strain>
    </source>
</reference>
<dbReference type="EMBL" id="QSND01000002">
    <property type="protein sequence ID" value="KAA6450949.1"/>
    <property type="molecule type" value="Genomic_DNA"/>
</dbReference>
<name>A0A5M8RSH2_9BACI</name>
<feature type="domain" description="Fibronectin type-III" evidence="2">
    <location>
        <begin position="38"/>
        <end position="119"/>
    </location>
</feature>
<comment type="caution">
    <text evidence="3">The sequence shown here is derived from an EMBL/GenBank/DDBJ whole genome shotgun (WGS) entry which is preliminary data.</text>
</comment>
<dbReference type="InterPro" id="IPR013783">
    <property type="entry name" value="Ig-like_fold"/>
</dbReference>
<dbReference type="AlphaFoldDB" id="A0A5M8RSH2"/>
<evidence type="ECO:0000256" key="1">
    <source>
        <dbReference type="SAM" id="MobiDB-lite"/>
    </source>
</evidence>
<sequence length="119" mass="12994">MTCRTTSSKRLKKLYSKNRAKLQADSKTESSRKLLPEAPQNLSFTATTDSVTVDWTAVDGATSYKVYRGADKVFYKEVTDPTCVLTDIAPDTPLTVNVTAVNEAGESPMSEIVTHTTAE</sequence>
<gene>
    <name evidence="3" type="ORF">DX927_08945</name>
</gene>
<feature type="region of interest" description="Disordered" evidence="1">
    <location>
        <begin position="18"/>
        <end position="38"/>
    </location>
</feature>
<accession>A0A5M8RSH2</accession>
<feature type="compositionally biased region" description="Basic and acidic residues" evidence="1">
    <location>
        <begin position="22"/>
        <end position="35"/>
    </location>
</feature>
<evidence type="ECO:0000313" key="3">
    <source>
        <dbReference type="EMBL" id="KAA6450949.1"/>
    </source>
</evidence>